<dbReference type="EMBL" id="JMCC02000047">
    <property type="protein sequence ID" value="KIG15797.1"/>
    <property type="molecule type" value="Genomic_DNA"/>
</dbReference>
<dbReference type="Proteomes" id="UP000031599">
    <property type="component" value="Unassembled WGS sequence"/>
</dbReference>
<accession>A0A0C2D6Z2</accession>
<reference evidence="1 2" key="1">
    <citation type="submission" date="2014-12" db="EMBL/GenBank/DDBJ databases">
        <title>Genome assembly of Enhygromyxa salina DSM 15201.</title>
        <authorList>
            <person name="Sharma G."/>
            <person name="Subramanian S."/>
        </authorList>
    </citation>
    <scope>NUCLEOTIDE SEQUENCE [LARGE SCALE GENOMIC DNA]</scope>
    <source>
        <strain evidence="1 2">DSM 15201</strain>
    </source>
</reference>
<comment type="caution">
    <text evidence="1">The sequence shown here is derived from an EMBL/GenBank/DDBJ whole genome shotgun (WGS) entry which is preliminary data.</text>
</comment>
<proteinExistence type="predicted"/>
<protein>
    <submittedName>
        <fullName evidence="1">Uncharacterized protein</fullName>
    </submittedName>
</protein>
<name>A0A0C2D6Z2_9BACT</name>
<evidence type="ECO:0000313" key="1">
    <source>
        <dbReference type="EMBL" id="KIG15797.1"/>
    </source>
</evidence>
<organism evidence="1 2">
    <name type="scientific">Enhygromyxa salina</name>
    <dbReference type="NCBI Taxonomy" id="215803"/>
    <lineage>
        <taxon>Bacteria</taxon>
        <taxon>Pseudomonadati</taxon>
        <taxon>Myxococcota</taxon>
        <taxon>Polyangia</taxon>
        <taxon>Nannocystales</taxon>
        <taxon>Nannocystaceae</taxon>
        <taxon>Enhygromyxa</taxon>
    </lineage>
</organism>
<sequence length="63" mass="7385">MLRAEREPLMAEVQDCTNRRIRIEQILVVEQQRAYLAANPGWIDGIAERYRAIIAPLQDYLED</sequence>
<evidence type="ECO:0000313" key="2">
    <source>
        <dbReference type="Proteomes" id="UP000031599"/>
    </source>
</evidence>
<gene>
    <name evidence="1" type="ORF">DB30_05215</name>
</gene>
<dbReference type="AlphaFoldDB" id="A0A0C2D6Z2"/>